<evidence type="ECO:0000259" key="4">
    <source>
        <dbReference type="PROSITE" id="PS50113"/>
    </source>
</evidence>
<sequence>MSAPRLEYRRRKLILRGGGQPTAGQNEWQVAVPSRSVALQLGLYMLCLFGLALWRAIELRSTPGIVIELLLYGGIAALLGSVLCVALSQRQGESSRRDAGQMQLLAVLGAVGALLLLNSPLSSPEIRLWIALCSLTIAGAACFLHAPCAAGSYAAIVLLGTIISHARLGWPGAVLGLAAAAMVVAVARVQAAAFQQSIRKARETEERARTAQAVLRSFEESGSNWLWESDESGCLAYVSPQFGELLGQDHQSLVGKKLVDLFRPHMGSGDHKSGLPILEFNLAARLVFREVILPVRVDGNQRWLSLSGGPLFDARNQFVGYSGIGADLTDARRSENQARQLALFDTLTGLANRAHFHDTLDDLLERSKKRLSPCVLLFIDLDRFKLVNDTLGHPVGDELLRAVAGRIENVIKDKGRAGRLGGDEFVVVITETANRTAISNLAARLISDLSAPYMVGDSQIIIGASIGIATGPHEGATSDDLLRHADLALYAAKQAGRGAYRFYEASMRTAAETRRSLEMDLRGALASDQLQVVYQPIFDVQQDRLAGFEALLRWSHPVRGMVSPEQFIPIAEESGLISSLGEWVLRTACMEAGQWPEHIRIAVNLSPVQFYNTGLSSTVMSALASSQITPDRVELEITEGVFLQETNTTRLTLQQLHEMGVRLALDDFGTGYSSLGYLRKASFSKIKIDRSFIRGIDSPDGENVPIVRAVVALADSLGMITTAEGAETPEEIHALRNIGCTQVQGFAYGKPMSYEAASALVASMESGTGHAILKPRETRVSMFRAARLIADDIEYPAVIRNLSAGGVMAEAEAPLKLGMEVRLAIPNFGELEGAVRWIQGARAGILFNEKIEFEAVKNFTRKKKRPATAEGAPAKPPLPAAQQMAAEQPRRRRKSASR</sequence>
<gene>
    <name evidence="7" type="ORF">BSL82_02970</name>
</gene>
<dbReference type="PANTHER" id="PTHR44757">
    <property type="entry name" value="DIGUANYLATE CYCLASE DGCP"/>
    <property type="match status" value="1"/>
</dbReference>
<evidence type="ECO:0000259" key="6">
    <source>
        <dbReference type="PROSITE" id="PS50887"/>
    </source>
</evidence>
<evidence type="ECO:0000259" key="5">
    <source>
        <dbReference type="PROSITE" id="PS50883"/>
    </source>
</evidence>
<feature type="transmembrane region" description="Helical" evidence="2">
    <location>
        <begin position="37"/>
        <end position="57"/>
    </location>
</feature>
<dbReference type="Pfam" id="PF07238">
    <property type="entry name" value="PilZ"/>
    <property type="match status" value="1"/>
</dbReference>
<dbReference type="InterPro" id="IPR052155">
    <property type="entry name" value="Biofilm_reg_signaling"/>
</dbReference>
<feature type="domain" description="PAC" evidence="4">
    <location>
        <begin position="287"/>
        <end position="340"/>
    </location>
</feature>
<dbReference type="PANTHER" id="PTHR44757:SF2">
    <property type="entry name" value="BIOFILM ARCHITECTURE MAINTENANCE PROTEIN MBAA"/>
    <property type="match status" value="1"/>
</dbReference>
<feature type="transmembrane region" description="Helical" evidence="2">
    <location>
        <begin position="129"/>
        <end position="156"/>
    </location>
</feature>
<dbReference type="InterPro" id="IPR035919">
    <property type="entry name" value="EAL_sf"/>
</dbReference>
<dbReference type="SUPFAM" id="SSF141868">
    <property type="entry name" value="EAL domain-like"/>
    <property type="match status" value="1"/>
</dbReference>
<dbReference type="PROSITE" id="PS50113">
    <property type="entry name" value="PAC"/>
    <property type="match status" value="1"/>
</dbReference>
<evidence type="ECO:0000313" key="8">
    <source>
        <dbReference type="Proteomes" id="UP000182063"/>
    </source>
</evidence>
<feature type="domain" description="PAS" evidence="3">
    <location>
        <begin position="211"/>
        <end position="264"/>
    </location>
</feature>
<dbReference type="Proteomes" id="UP000182063">
    <property type="component" value="Chromosome"/>
</dbReference>
<organism evidence="7 8">
    <name type="scientific">Tardibacter chloracetimidivorans</name>
    <dbReference type="NCBI Taxonomy" id="1921510"/>
    <lineage>
        <taxon>Bacteria</taxon>
        <taxon>Pseudomonadati</taxon>
        <taxon>Pseudomonadota</taxon>
        <taxon>Alphaproteobacteria</taxon>
        <taxon>Sphingomonadales</taxon>
        <taxon>Sphingomonadaceae</taxon>
        <taxon>Tardibacter</taxon>
    </lineage>
</organism>
<evidence type="ECO:0000313" key="7">
    <source>
        <dbReference type="EMBL" id="API58395.1"/>
    </source>
</evidence>
<evidence type="ECO:0000256" key="1">
    <source>
        <dbReference type="SAM" id="MobiDB-lite"/>
    </source>
</evidence>
<dbReference type="SUPFAM" id="SSF141371">
    <property type="entry name" value="PilZ domain-like"/>
    <property type="match status" value="1"/>
</dbReference>
<feature type="domain" description="GGDEF" evidence="6">
    <location>
        <begin position="372"/>
        <end position="505"/>
    </location>
</feature>
<dbReference type="PROSITE" id="PS50883">
    <property type="entry name" value="EAL"/>
    <property type="match status" value="1"/>
</dbReference>
<dbReference type="NCBIfam" id="TIGR00229">
    <property type="entry name" value="sensory_box"/>
    <property type="match status" value="1"/>
</dbReference>
<dbReference type="InterPro" id="IPR035965">
    <property type="entry name" value="PAS-like_dom_sf"/>
</dbReference>
<dbReference type="Pfam" id="PF13426">
    <property type="entry name" value="PAS_9"/>
    <property type="match status" value="1"/>
</dbReference>
<dbReference type="EMBL" id="CP018221">
    <property type="protein sequence ID" value="API58395.1"/>
    <property type="molecule type" value="Genomic_DNA"/>
</dbReference>
<keyword evidence="2" id="KW-0472">Membrane</keyword>
<feature type="domain" description="EAL" evidence="5">
    <location>
        <begin position="514"/>
        <end position="765"/>
    </location>
</feature>
<dbReference type="InterPro" id="IPR000160">
    <property type="entry name" value="GGDEF_dom"/>
</dbReference>
<keyword evidence="8" id="KW-1185">Reference proteome</keyword>
<dbReference type="Pfam" id="PF00990">
    <property type="entry name" value="GGDEF"/>
    <property type="match status" value="1"/>
</dbReference>
<dbReference type="InterPro" id="IPR000700">
    <property type="entry name" value="PAS-assoc_C"/>
</dbReference>
<evidence type="ECO:0008006" key="9">
    <source>
        <dbReference type="Google" id="ProtNLM"/>
    </source>
</evidence>
<dbReference type="CDD" id="cd00130">
    <property type="entry name" value="PAS"/>
    <property type="match status" value="1"/>
</dbReference>
<feature type="transmembrane region" description="Helical" evidence="2">
    <location>
        <begin position="99"/>
        <end position="117"/>
    </location>
</feature>
<dbReference type="SUPFAM" id="SSF55785">
    <property type="entry name" value="PYP-like sensor domain (PAS domain)"/>
    <property type="match status" value="1"/>
</dbReference>
<dbReference type="Gene3D" id="3.30.70.270">
    <property type="match status" value="1"/>
</dbReference>
<protein>
    <recommendedName>
        <fullName evidence="9">Diguanylate cyclase</fullName>
    </recommendedName>
</protein>
<dbReference type="GO" id="GO:0035438">
    <property type="term" value="F:cyclic-di-GMP binding"/>
    <property type="evidence" value="ECO:0007669"/>
    <property type="project" value="InterPro"/>
</dbReference>
<name>A0A1L3ZS04_9SPHN</name>
<dbReference type="STRING" id="1921510.BSL82_02970"/>
<dbReference type="Gene3D" id="3.30.450.20">
    <property type="entry name" value="PAS domain"/>
    <property type="match status" value="1"/>
</dbReference>
<dbReference type="PROSITE" id="PS50887">
    <property type="entry name" value="GGDEF"/>
    <property type="match status" value="1"/>
</dbReference>
<dbReference type="SMART" id="SM00052">
    <property type="entry name" value="EAL"/>
    <property type="match status" value="1"/>
</dbReference>
<reference evidence="8" key="1">
    <citation type="submission" date="2016-11" db="EMBL/GenBank/DDBJ databases">
        <title>Complete Genome Sequence of alachlor-degrading Sphingomonas sp. strain JJ-A5.</title>
        <authorList>
            <person name="Lee H."/>
            <person name="Ka J.-O."/>
        </authorList>
    </citation>
    <scope>NUCLEOTIDE SEQUENCE [LARGE SCALE GENOMIC DNA]</scope>
    <source>
        <strain evidence="8">JJ-A5</strain>
    </source>
</reference>
<dbReference type="InterPro" id="IPR029787">
    <property type="entry name" value="Nucleotide_cyclase"/>
</dbReference>
<proteinExistence type="predicted"/>
<dbReference type="CDD" id="cd01949">
    <property type="entry name" value="GGDEF"/>
    <property type="match status" value="1"/>
</dbReference>
<dbReference type="KEGG" id="sphj:BSL82_02970"/>
<dbReference type="SUPFAM" id="SSF55073">
    <property type="entry name" value="Nucleotide cyclase"/>
    <property type="match status" value="1"/>
</dbReference>
<dbReference type="PROSITE" id="PS50112">
    <property type="entry name" value="PAS"/>
    <property type="match status" value="1"/>
</dbReference>
<feature type="transmembrane region" description="Helical" evidence="2">
    <location>
        <begin position="69"/>
        <end position="87"/>
    </location>
</feature>
<dbReference type="RefSeq" id="WP_072595968.1">
    <property type="nucleotide sequence ID" value="NZ_CP018221.1"/>
</dbReference>
<evidence type="ECO:0000256" key="2">
    <source>
        <dbReference type="SAM" id="Phobius"/>
    </source>
</evidence>
<dbReference type="AlphaFoldDB" id="A0A1L3ZS04"/>
<dbReference type="CDD" id="cd01948">
    <property type="entry name" value="EAL"/>
    <property type="match status" value="1"/>
</dbReference>
<dbReference type="NCBIfam" id="TIGR00254">
    <property type="entry name" value="GGDEF"/>
    <property type="match status" value="1"/>
</dbReference>
<dbReference type="InterPro" id="IPR000014">
    <property type="entry name" value="PAS"/>
</dbReference>
<dbReference type="Gene3D" id="3.20.20.450">
    <property type="entry name" value="EAL domain"/>
    <property type="match status" value="1"/>
</dbReference>
<keyword evidence="2" id="KW-0812">Transmembrane</keyword>
<dbReference type="InterPro" id="IPR001633">
    <property type="entry name" value="EAL_dom"/>
</dbReference>
<dbReference type="SMART" id="SM00267">
    <property type="entry name" value="GGDEF"/>
    <property type="match status" value="1"/>
</dbReference>
<dbReference type="Pfam" id="PF00563">
    <property type="entry name" value="EAL"/>
    <property type="match status" value="1"/>
</dbReference>
<dbReference type="InterPro" id="IPR009875">
    <property type="entry name" value="PilZ_domain"/>
</dbReference>
<accession>A0A1L3ZS04</accession>
<feature type="transmembrane region" description="Helical" evidence="2">
    <location>
        <begin position="168"/>
        <end position="187"/>
    </location>
</feature>
<dbReference type="InterPro" id="IPR043128">
    <property type="entry name" value="Rev_trsase/Diguanyl_cyclase"/>
</dbReference>
<evidence type="ECO:0000259" key="3">
    <source>
        <dbReference type="PROSITE" id="PS50112"/>
    </source>
</evidence>
<dbReference type="OrthoDB" id="9814202at2"/>
<keyword evidence="2" id="KW-1133">Transmembrane helix</keyword>
<feature type="region of interest" description="Disordered" evidence="1">
    <location>
        <begin position="861"/>
        <end position="898"/>
    </location>
</feature>